<dbReference type="GO" id="GO:0003677">
    <property type="term" value="F:DNA binding"/>
    <property type="evidence" value="ECO:0007669"/>
    <property type="project" value="InterPro"/>
</dbReference>
<proteinExistence type="predicted"/>
<dbReference type="PROSITE" id="PS51736">
    <property type="entry name" value="RECOMBINASES_3"/>
    <property type="match status" value="1"/>
</dbReference>
<dbReference type="Gene3D" id="3.40.50.1390">
    <property type="entry name" value="Resolvase, N-terminal catalytic domain"/>
    <property type="match status" value="1"/>
</dbReference>
<sequence>MTVGIYIRVSTEEQVRDGFSISAQREKLKAYCIAQDWDSFKFYVDEGVSAKDTNRPQLNIMLDHIKKGLINTILVYRLDRLTRSVMDLYKLLDTFDKYNCAFKSATEVYDTSTAMGRMFITIVAALAQWERENLGERVRMGQLEKARQGEYSAKAPFGFDKNDHSKLVINDIESKVVLDMVRKIEEGYSIRQLANHLDSYIKPIRGYKWHIRTILDILSNHAMYGAIRWSNEIIENAHPGIITKDRFMKLQKIISSRQNFKKRQSNSIFIYQMKLVCPNCGNRLGSERSRYYRKKDDQHIECNQYRCQACALNKINKPFASSEKKIEKAFLKYISDLRFEQIPQLKEDDNESEIIKKQISKTERQREKFQKAWSNDLMTDEEFTDRMRETKKMLEELTEKLHALKPIENTKIDCAVIKDIVDNIKNNWSFLPPADKKQFMNMFIESIKIDKKDGTTEVLDIVFY</sequence>
<dbReference type="Pfam" id="PF00239">
    <property type="entry name" value="Resolvase"/>
    <property type="match status" value="1"/>
</dbReference>
<dbReference type="InterPro" id="IPR006119">
    <property type="entry name" value="Resolv_N"/>
</dbReference>
<dbReference type="RefSeq" id="WP_060851674.1">
    <property type="nucleotide sequence ID" value="NZ_JARSYF010000060.1"/>
</dbReference>
<protein>
    <submittedName>
        <fullName evidence="1">Recombinase family protein</fullName>
    </submittedName>
</protein>
<dbReference type="SMART" id="SM00857">
    <property type="entry name" value="Resolvase"/>
    <property type="match status" value="1"/>
</dbReference>
<reference evidence="1 2" key="1">
    <citation type="submission" date="2017-03" db="EMBL/GenBank/DDBJ databases">
        <title>Complete genome sequence of Bacillus thuringiensis L-7601, a novel melanin producing strain.</title>
        <authorList>
            <person name="Cai J."/>
            <person name="Cao Z."/>
            <person name="Tan T."/>
        </authorList>
    </citation>
    <scope>NUCLEOTIDE SEQUENCE [LARGE SCALE GENOMIC DNA]</scope>
    <source>
        <strain evidence="1 2">L-7601</strain>
    </source>
</reference>
<dbReference type="InterPro" id="IPR011109">
    <property type="entry name" value="DNA_bind_recombinase_dom"/>
</dbReference>
<evidence type="ECO:0000313" key="1">
    <source>
        <dbReference type="EMBL" id="AQY40949.1"/>
    </source>
</evidence>
<dbReference type="InterPro" id="IPR036162">
    <property type="entry name" value="Resolvase-like_N_sf"/>
</dbReference>
<accession>A0A9W3TG65</accession>
<dbReference type="InterPro" id="IPR006118">
    <property type="entry name" value="Recombinase_CS"/>
</dbReference>
<dbReference type="InterPro" id="IPR050639">
    <property type="entry name" value="SSR_resolvase"/>
</dbReference>
<dbReference type="PROSITE" id="PS51737">
    <property type="entry name" value="RECOMBINASE_DNA_BIND"/>
    <property type="match status" value="1"/>
</dbReference>
<name>A0A9W3TG65_BACTU</name>
<dbReference type="Gene3D" id="3.90.1750.20">
    <property type="entry name" value="Putative Large Serine Recombinase, Chain B, Domain 2"/>
    <property type="match status" value="1"/>
</dbReference>
<dbReference type="GO" id="GO:0000150">
    <property type="term" value="F:DNA strand exchange activity"/>
    <property type="evidence" value="ECO:0007669"/>
    <property type="project" value="InterPro"/>
</dbReference>
<dbReference type="CDD" id="cd03768">
    <property type="entry name" value="SR_ResInv"/>
    <property type="match status" value="1"/>
</dbReference>
<dbReference type="Pfam" id="PF07508">
    <property type="entry name" value="Recombinase"/>
    <property type="match status" value="1"/>
</dbReference>
<dbReference type="SUPFAM" id="SSF53041">
    <property type="entry name" value="Resolvase-like"/>
    <property type="match status" value="1"/>
</dbReference>
<dbReference type="InterPro" id="IPR038109">
    <property type="entry name" value="DNA_bind_recomb_sf"/>
</dbReference>
<dbReference type="PANTHER" id="PTHR30461:SF23">
    <property type="entry name" value="DNA RECOMBINASE-RELATED"/>
    <property type="match status" value="1"/>
</dbReference>
<dbReference type="EMBL" id="CP020002">
    <property type="protein sequence ID" value="AQY40949.1"/>
    <property type="molecule type" value="Genomic_DNA"/>
</dbReference>
<gene>
    <name evidence="1" type="ORF">B4918_24630</name>
</gene>
<dbReference type="PANTHER" id="PTHR30461">
    <property type="entry name" value="DNA-INVERTASE FROM LAMBDOID PROPHAGE"/>
    <property type="match status" value="1"/>
</dbReference>
<dbReference type="Proteomes" id="UP000191057">
    <property type="component" value="Chromosome"/>
</dbReference>
<dbReference type="PROSITE" id="PS00397">
    <property type="entry name" value="RECOMBINASES_1"/>
    <property type="match status" value="1"/>
</dbReference>
<organism evidence="1 2">
    <name type="scientific">Bacillus thuringiensis</name>
    <dbReference type="NCBI Taxonomy" id="1428"/>
    <lineage>
        <taxon>Bacteria</taxon>
        <taxon>Bacillati</taxon>
        <taxon>Bacillota</taxon>
        <taxon>Bacilli</taxon>
        <taxon>Bacillales</taxon>
        <taxon>Bacillaceae</taxon>
        <taxon>Bacillus</taxon>
        <taxon>Bacillus cereus group</taxon>
    </lineage>
</organism>
<dbReference type="AlphaFoldDB" id="A0A9W3TG65"/>
<evidence type="ECO:0000313" key="2">
    <source>
        <dbReference type="Proteomes" id="UP000191057"/>
    </source>
</evidence>